<protein>
    <submittedName>
        <fullName evidence="2">DUF3558 domain-containing protein</fullName>
    </submittedName>
</protein>
<proteinExistence type="predicted"/>
<gene>
    <name evidence="2" type="ORF">FAB82_07425</name>
</gene>
<reference evidence="2 3" key="2">
    <citation type="submission" date="2019-05" db="EMBL/GenBank/DDBJ databases">
        <title>Glycomyces buryatensis sp. nov.</title>
        <authorList>
            <person name="Nikitina E."/>
        </authorList>
    </citation>
    <scope>NUCLEOTIDE SEQUENCE [LARGE SCALE GENOMIC DNA]</scope>
    <source>
        <strain evidence="2 3">18</strain>
    </source>
</reference>
<dbReference type="EMBL" id="STGY01000028">
    <property type="protein sequence ID" value="THV42230.1"/>
    <property type="molecule type" value="Genomic_DNA"/>
</dbReference>
<name>A0A4S8QD52_9ACTN</name>
<evidence type="ECO:0000313" key="3">
    <source>
        <dbReference type="Proteomes" id="UP000308760"/>
    </source>
</evidence>
<evidence type="ECO:0000256" key="1">
    <source>
        <dbReference type="SAM" id="MobiDB-lite"/>
    </source>
</evidence>
<feature type="compositionally biased region" description="Low complexity" evidence="1">
    <location>
        <begin position="40"/>
        <end position="59"/>
    </location>
</feature>
<reference evidence="3" key="1">
    <citation type="submission" date="2019-04" db="EMBL/GenBank/DDBJ databases">
        <title>Nocardioides xinjiangensis sp. nov.</title>
        <authorList>
            <person name="Liu S."/>
        </authorList>
    </citation>
    <scope>NUCLEOTIDE SEQUENCE [LARGE SCALE GENOMIC DNA]</scope>
    <source>
        <strain evidence="3">18</strain>
    </source>
</reference>
<sequence>MRLSSARQGIRGNSRAVGIVSAALLGLAITGCGSDENGPGDDPTADGSGSSSASDTTSPFDGSTQPEATPSPELVTSEELAGDPCTAINDIDAFALGLTNPEESEGDSGKTCNWETRDGVSAGITIHLSEDAETVAEDWKDGRDTDAAIDGYTVIQEEFQAICFTIVATSPDQSFMITTIGEEQYQSTLCPLGTSFAELVLAHLETA</sequence>
<feature type="region of interest" description="Disordered" evidence="1">
    <location>
        <begin position="34"/>
        <end position="78"/>
    </location>
</feature>
<evidence type="ECO:0000313" key="2">
    <source>
        <dbReference type="EMBL" id="THV42230.1"/>
    </source>
</evidence>
<comment type="caution">
    <text evidence="2">The sequence shown here is derived from an EMBL/GenBank/DDBJ whole genome shotgun (WGS) entry which is preliminary data.</text>
</comment>
<dbReference type="AlphaFoldDB" id="A0A4S8QD52"/>
<organism evidence="2 3">
    <name type="scientific">Glycomyces buryatensis</name>
    <dbReference type="NCBI Taxonomy" id="2570927"/>
    <lineage>
        <taxon>Bacteria</taxon>
        <taxon>Bacillati</taxon>
        <taxon>Actinomycetota</taxon>
        <taxon>Actinomycetes</taxon>
        <taxon>Glycomycetales</taxon>
        <taxon>Glycomycetaceae</taxon>
        <taxon>Glycomyces</taxon>
    </lineage>
</organism>
<accession>A0A4S8QD52</accession>
<dbReference type="PROSITE" id="PS51257">
    <property type="entry name" value="PROKAR_LIPOPROTEIN"/>
    <property type="match status" value="1"/>
</dbReference>
<keyword evidence="3" id="KW-1185">Reference proteome</keyword>
<dbReference type="InterPro" id="IPR024520">
    <property type="entry name" value="DUF3558"/>
</dbReference>
<dbReference type="OrthoDB" id="4229696at2"/>
<dbReference type="Pfam" id="PF12079">
    <property type="entry name" value="DUF3558"/>
    <property type="match status" value="1"/>
</dbReference>
<dbReference type="Proteomes" id="UP000308760">
    <property type="component" value="Unassembled WGS sequence"/>
</dbReference>